<dbReference type="Gene3D" id="3.40.1190.10">
    <property type="entry name" value="Mur-like, catalytic domain"/>
    <property type="match status" value="1"/>
</dbReference>
<feature type="binding site" evidence="7">
    <location>
        <begin position="166"/>
        <end position="167"/>
    </location>
    <ligand>
        <name>UDP-N-acetyl-alpha-D-muramoyl-L-alanyl-D-glutamate</name>
        <dbReference type="ChEBI" id="CHEBI:83900"/>
    </ligand>
</feature>
<dbReference type="NCBIfam" id="NF001124">
    <property type="entry name" value="PRK00139.1-2"/>
    <property type="match status" value="1"/>
</dbReference>
<feature type="binding site" evidence="7">
    <location>
        <position position="201"/>
    </location>
    <ligand>
        <name>UDP-N-acetyl-alpha-D-muramoyl-L-alanyl-D-glutamate</name>
        <dbReference type="ChEBI" id="CHEBI:83900"/>
    </ligand>
</feature>
<keyword evidence="13" id="KW-1185">Reference proteome</keyword>
<reference evidence="12 13" key="1">
    <citation type="submission" date="2024-02" db="EMBL/GenBank/DDBJ databases">
        <title>Lysinimicrobium sediminis NBRC 112286.</title>
        <authorList>
            <person name="Ichikawa N."/>
            <person name="Katano-Makiyama Y."/>
            <person name="Hidaka K."/>
        </authorList>
    </citation>
    <scope>NUCLEOTIDE SEQUENCE [LARGE SCALE GENOMIC DNA]</scope>
    <source>
        <strain evidence="12 13">NBRC 112286</strain>
    </source>
</reference>
<dbReference type="NCBIfam" id="TIGR01085">
    <property type="entry name" value="murE"/>
    <property type="match status" value="1"/>
</dbReference>
<dbReference type="Gene3D" id="3.90.190.20">
    <property type="entry name" value="Mur ligase, C-terminal domain"/>
    <property type="match status" value="1"/>
</dbReference>
<comment type="caution">
    <text evidence="7">Lacks conserved residue(s) required for the propagation of feature annotation.</text>
</comment>
<accession>A0ABP9WIG9</accession>
<feature type="domain" description="Mur ligase central" evidence="11">
    <location>
        <begin position="122"/>
        <end position="326"/>
    </location>
</feature>
<keyword evidence="7 12" id="KW-0436">Ligase</keyword>
<dbReference type="InterPro" id="IPR004101">
    <property type="entry name" value="Mur_ligase_C"/>
</dbReference>
<dbReference type="HAMAP" id="MF_00208">
    <property type="entry name" value="MurE"/>
    <property type="match status" value="1"/>
</dbReference>
<feature type="modified residue" description="N6-carboxylysine" evidence="7">
    <location>
        <position position="233"/>
    </location>
</feature>
<comment type="cofactor">
    <cofactor evidence="7">
        <name>Mg(2+)</name>
        <dbReference type="ChEBI" id="CHEBI:18420"/>
    </cofactor>
</comment>
<dbReference type="SUPFAM" id="SSF63418">
    <property type="entry name" value="MurE/MurF N-terminal domain"/>
    <property type="match status" value="1"/>
</dbReference>
<evidence type="ECO:0000256" key="7">
    <source>
        <dbReference type="HAMAP-Rule" id="MF_00208"/>
    </source>
</evidence>
<dbReference type="Gene3D" id="3.40.1390.10">
    <property type="entry name" value="MurE/MurF, N-terminal domain"/>
    <property type="match status" value="1"/>
</dbReference>
<protein>
    <recommendedName>
        <fullName evidence="7">UDP-N-acetylmuramyl-tripeptide synthetase</fullName>
        <ecNumber evidence="7">6.3.2.-</ecNumber>
    </recommendedName>
    <alternativeName>
        <fullName evidence="7">UDP-MurNAc-tripeptide synthetase</fullName>
    </alternativeName>
</protein>
<feature type="domain" description="Mur ligase N-terminal catalytic" evidence="9">
    <location>
        <begin position="34"/>
        <end position="92"/>
    </location>
</feature>
<evidence type="ECO:0000256" key="4">
    <source>
        <dbReference type="ARBA" id="ARBA00022984"/>
    </source>
</evidence>
<dbReference type="GO" id="GO:0016874">
    <property type="term" value="F:ligase activity"/>
    <property type="evidence" value="ECO:0007669"/>
    <property type="project" value="UniProtKB-KW"/>
</dbReference>
<dbReference type="InterPro" id="IPR035911">
    <property type="entry name" value="MurE/MurF_N"/>
</dbReference>
<dbReference type="InterPro" id="IPR013221">
    <property type="entry name" value="Mur_ligase_cen"/>
</dbReference>
<evidence type="ECO:0000256" key="2">
    <source>
        <dbReference type="ARBA" id="ARBA00022618"/>
    </source>
</evidence>
<dbReference type="InterPro" id="IPR036615">
    <property type="entry name" value="Mur_ligase_C_dom_sf"/>
</dbReference>
<dbReference type="InterPro" id="IPR000713">
    <property type="entry name" value="Mur_ligase_N"/>
</dbReference>
<feature type="binding site" evidence="7">
    <location>
        <position position="193"/>
    </location>
    <ligand>
        <name>UDP-N-acetyl-alpha-D-muramoyl-L-alanyl-D-glutamate</name>
        <dbReference type="ChEBI" id="CHEBI:83900"/>
    </ligand>
</feature>
<keyword evidence="4 7" id="KW-0573">Peptidoglycan synthesis</keyword>
<dbReference type="SUPFAM" id="SSF53244">
    <property type="entry name" value="MurD-like peptide ligases, peptide-binding domain"/>
    <property type="match status" value="1"/>
</dbReference>
<evidence type="ECO:0000256" key="5">
    <source>
        <dbReference type="ARBA" id="ARBA00023306"/>
    </source>
</evidence>
<keyword evidence="7" id="KW-0460">Magnesium</keyword>
<evidence type="ECO:0000313" key="13">
    <source>
        <dbReference type="Proteomes" id="UP001426770"/>
    </source>
</evidence>
<dbReference type="Proteomes" id="UP001426770">
    <property type="component" value="Unassembled WGS sequence"/>
</dbReference>
<evidence type="ECO:0000256" key="3">
    <source>
        <dbReference type="ARBA" id="ARBA00022960"/>
    </source>
</evidence>
<dbReference type="InterPro" id="IPR005761">
    <property type="entry name" value="UDP-N-AcMur-Glu-dNH2Pim_ligase"/>
</dbReference>
<dbReference type="EC" id="6.3.2.-" evidence="7"/>
<comment type="caution">
    <text evidence="12">The sequence shown here is derived from an EMBL/GenBank/DDBJ whole genome shotgun (WGS) entry which is preliminary data.</text>
</comment>
<keyword evidence="2 7" id="KW-0132">Cell division</keyword>
<comment type="pathway">
    <text evidence="7 8">Cell wall biogenesis; peptidoglycan biosynthesis.</text>
</comment>
<dbReference type="EMBL" id="BAABRR010000005">
    <property type="protein sequence ID" value="GAA5518743.1"/>
    <property type="molecule type" value="Genomic_DNA"/>
</dbReference>
<keyword evidence="7" id="KW-0547">Nucleotide-binding</keyword>
<dbReference type="NCBIfam" id="NF001126">
    <property type="entry name" value="PRK00139.1-4"/>
    <property type="match status" value="1"/>
</dbReference>
<evidence type="ECO:0000259" key="10">
    <source>
        <dbReference type="Pfam" id="PF02875"/>
    </source>
</evidence>
<keyword evidence="7" id="KW-0963">Cytoplasm</keyword>
<keyword evidence="3 7" id="KW-0133">Cell shape</keyword>
<comment type="function">
    <text evidence="7">Catalyzes the addition of an amino acid to the nucleotide precursor UDP-N-acetylmuramoyl-L-alanyl-D-glutamate (UMAG) in the biosynthesis of bacterial cell-wall peptidoglycan.</text>
</comment>
<comment type="PTM">
    <text evidence="7">Carboxylation is probably crucial for Mg(2+) binding and, consequently, for the gamma-phosphate positioning of ATP.</text>
</comment>
<comment type="subcellular location">
    <subcellularLocation>
        <location evidence="7 8">Cytoplasm</location>
    </subcellularLocation>
</comment>
<evidence type="ECO:0000256" key="6">
    <source>
        <dbReference type="ARBA" id="ARBA00023316"/>
    </source>
</evidence>
<evidence type="ECO:0000256" key="8">
    <source>
        <dbReference type="RuleBase" id="RU004135"/>
    </source>
</evidence>
<dbReference type="PANTHER" id="PTHR23135:SF4">
    <property type="entry name" value="UDP-N-ACETYLMURAMOYL-L-ALANYL-D-GLUTAMATE--2,6-DIAMINOPIMELATE LIGASE MURE HOMOLOG, CHLOROPLASTIC"/>
    <property type="match status" value="1"/>
</dbReference>
<organism evidence="12 13">
    <name type="scientific">Demequina sediminis</name>
    <dbReference type="NCBI Taxonomy" id="1930058"/>
    <lineage>
        <taxon>Bacteria</taxon>
        <taxon>Bacillati</taxon>
        <taxon>Actinomycetota</taxon>
        <taxon>Actinomycetes</taxon>
        <taxon>Micrococcales</taxon>
        <taxon>Demequinaceae</taxon>
        <taxon>Demequina</taxon>
    </lineage>
</organism>
<feature type="binding site" evidence="7">
    <location>
        <position position="41"/>
    </location>
    <ligand>
        <name>UDP-N-acetyl-alpha-D-muramoyl-L-alanyl-D-glutamate</name>
        <dbReference type="ChEBI" id="CHEBI:83900"/>
    </ligand>
</feature>
<evidence type="ECO:0000313" key="12">
    <source>
        <dbReference type="EMBL" id="GAA5518743.1"/>
    </source>
</evidence>
<dbReference type="Pfam" id="PF02875">
    <property type="entry name" value="Mur_ligase_C"/>
    <property type="match status" value="1"/>
</dbReference>
<evidence type="ECO:0000259" key="11">
    <source>
        <dbReference type="Pfam" id="PF08245"/>
    </source>
</evidence>
<name>A0ABP9WIG9_9MICO</name>
<keyword evidence="6 7" id="KW-0961">Cell wall biogenesis/degradation</keyword>
<gene>
    <name evidence="7 12" type="primary">murE</name>
    <name evidence="12" type="ORF">Lsed01_01176</name>
</gene>
<evidence type="ECO:0000256" key="1">
    <source>
        <dbReference type="ARBA" id="ARBA00005898"/>
    </source>
</evidence>
<keyword evidence="5 7" id="KW-0131">Cell cycle</keyword>
<dbReference type="SUPFAM" id="SSF53623">
    <property type="entry name" value="MurD-like peptide ligases, catalytic domain"/>
    <property type="match status" value="1"/>
</dbReference>
<dbReference type="Pfam" id="PF01225">
    <property type="entry name" value="Mur_ligase"/>
    <property type="match status" value="1"/>
</dbReference>
<keyword evidence="7" id="KW-0067">ATP-binding</keyword>
<evidence type="ECO:0000259" key="9">
    <source>
        <dbReference type="Pfam" id="PF01225"/>
    </source>
</evidence>
<feature type="binding site" evidence="7">
    <location>
        <begin position="124"/>
        <end position="130"/>
    </location>
    <ligand>
        <name>ATP</name>
        <dbReference type="ChEBI" id="CHEBI:30616"/>
    </ligand>
</feature>
<dbReference type="InterPro" id="IPR036565">
    <property type="entry name" value="Mur-like_cat_sf"/>
</dbReference>
<comment type="similarity">
    <text evidence="1 7">Belongs to the MurCDEF family. MurE subfamily.</text>
</comment>
<proteinExistence type="inferred from homology"/>
<feature type="domain" description="Mur ligase C-terminal" evidence="10">
    <location>
        <begin position="348"/>
        <end position="480"/>
    </location>
</feature>
<dbReference type="RefSeq" id="WP_286216331.1">
    <property type="nucleotide sequence ID" value="NZ_AP027736.1"/>
</dbReference>
<sequence length="513" mass="53592">MPDFAMRPSRVAGALLSAIEARAGADLHGADVTVTGATVDSRAVEPGDLFCALPGENAHGARFAAQAAQRGAAAILTDRAGAAEARATGLPVLVATHPRRTAALAAAEIYGDPSRDVALIGITGTNGKTTTSFLVEGALRTTHASVGLLGTVEMRIGDSATPASRTTTEAPMLQGLLARMREEGVTAAVAEASSQAIALDRVTGTRFRTVLFTNLSYEHLDFHHTMEEYFEEKARIFTPEFADRAVVLVDDEWGQRLVGESTVPVETVATRPGSPRADWAAVDARPADRGGMTFVLVAPDGSRHDAEVRLPGLINVSNAAGAIVAAHATGVPLADAIAGVASARPVPGRTEVVTARDESTPMTVVDYAHTPDGIASVLDAMRLVTPGRIIIVFGCDGLRDDSKRPGLGSAAATHADVVIVTDENPRTEPPEHIRARILEGVDATREGRTDVFEISPRSAAVEAAVRMAGPLDTIIATGKGHETTQEIDGVHYPYTDAGAFLEALAAVHEERGA</sequence>
<dbReference type="Pfam" id="PF08245">
    <property type="entry name" value="Mur_ligase_M"/>
    <property type="match status" value="1"/>
</dbReference>
<dbReference type="PANTHER" id="PTHR23135">
    <property type="entry name" value="MUR LIGASE FAMILY MEMBER"/>
    <property type="match status" value="1"/>
</dbReference>